<accession>A0ABV6MKK1</accession>
<dbReference type="RefSeq" id="WP_273939517.1">
    <property type="nucleotide sequence ID" value="NZ_CP097263.1"/>
</dbReference>
<evidence type="ECO:0000256" key="1">
    <source>
        <dbReference type="ARBA" id="ARBA00022603"/>
    </source>
</evidence>
<dbReference type="InterPro" id="IPR001077">
    <property type="entry name" value="COMT_C"/>
</dbReference>
<evidence type="ECO:0000313" key="6">
    <source>
        <dbReference type="EMBL" id="MFC0540697.1"/>
    </source>
</evidence>
<keyword evidence="3" id="KW-0949">S-adenosyl-L-methionine</keyword>
<gene>
    <name evidence="6" type="ORF">ACFFH7_04365</name>
</gene>
<proteinExistence type="predicted"/>
<dbReference type="PANTHER" id="PTHR43712:SF2">
    <property type="entry name" value="O-METHYLTRANSFERASE CICE"/>
    <property type="match status" value="1"/>
</dbReference>
<name>A0ABV6MKK1_9PSEU</name>
<keyword evidence="1 6" id="KW-0489">Methyltransferase</keyword>
<dbReference type="Gene3D" id="3.40.50.150">
    <property type="entry name" value="Vaccinia Virus protein VP39"/>
    <property type="match status" value="1"/>
</dbReference>
<dbReference type="GO" id="GO:0032259">
    <property type="term" value="P:methylation"/>
    <property type="evidence" value="ECO:0007669"/>
    <property type="project" value="UniProtKB-KW"/>
</dbReference>
<evidence type="ECO:0000256" key="2">
    <source>
        <dbReference type="ARBA" id="ARBA00022679"/>
    </source>
</evidence>
<comment type="caution">
    <text evidence="6">The sequence shown here is derived from an EMBL/GenBank/DDBJ whole genome shotgun (WGS) entry which is preliminary data.</text>
</comment>
<feature type="domain" description="O-methyltransferase dimerisation" evidence="5">
    <location>
        <begin position="19"/>
        <end position="92"/>
    </location>
</feature>
<dbReference type="InterPro" id="IPR036388">
    <property type="entry name" value="WH-like_DNA-bd_sf"/>
</dbReference>
<dbReference type="Proteomes" id="UP001589810">
    <property type="component" value="Unassembled WGS sequence"/>
</dbReference>
<evidence type="ECO:0000313" key="7">
    <source>
        <dbReference type="Proteomes" id="UP001589810"/>
    </source>
</evidence>
<keyword evidence="2" id="KW-0808">Transferase</keyword>
<dbReference type="Gene3D" id="1.10.10.10">
    <property type="entry name" value="Winged helix-like DNA-binding domain superfamily/Winged helix DNA-binding domain"/>
    <property type="match status" value="1"/>
</dbReference>
<dbReference type="InterPro" id="IPR036390">
    <property type="entry name" value="WH_DNA-bd_sf"/>
</dbReference>
<evidence type="ECO:0000259" key="5">
    <source>
        <dbReference type="Pfam" id="PF08100"/>
    </source>
</evidence>
<dbReference type="Pfam" id="PF08100">
    <property type="entry name" value="Dimerisation"/>
    <property type="match status" value="1"/>
</dbReference>
<dbReference type="InterPro" id="IPR029063">
    <property type="entry name" value="SAM-dependent_MTases_sf"/>
</dbReference>
<dbReference type="SUPFAM" id="SSF53335">
    <property type="entry name" value="S-adenosyl-L-methionine-dependent methyltransferases"/>
    <property type="match status" value="1"/>
</dbReference>
<feature type="domain" description="O-methyltransferase C-terminal" evidence="4">
    <location>
        <begin position="116"/>
        <end position="323"/>
    </location>
</feature>
<reference evidence="6 7" key="1">
    <citation type="submission" date="2024-09" db="EMBL/GenBank/DDBJ databases">
        <authorList>
            <person name="Sun Q."/>
            <person name="Mori K."/>
        </authorList>
    </citation>
    <scope>NUCLEOTIDE SEQUENCE [LARGE SCALE GENOMIC DNA]</scope>
    <source>
        <strain evidence="6 7">TBRC 1432</strain>
    </source>
</reference>
<protein>
    <submittedName>
        <fullName evidence="6">Methyltransferase</fullName>
    </submittedName>
</protein>
<dbReference type="GO" id="GO:0008168">
    <property type="term" value="F:methyltransferase activity"/>
    <property type="evidence" value="ECO:0007669"/>
    <property type="project" value="UniProtKB-KW"/>
</dbReference>
<evidence type="ECO:0000259" key="4">
    <source>
        <dbReference type="Pfam" id="PF00891"/>
    </source>
</evidence>
<organism evidence="6 7">
    <name type="scientific">Kutzneria chonburiensis</name>
    <dbReference type="NCBI Taxonomy" id="1483604"/>
    <lineage>
        <taxon>Bacteria</taxon>
        <taxon>Bacillati</taxon>
        <taxon>Actinomycetota</taxon>
        <taxon>Actinomycetes</taxon>
        <taxon>Pseudonocardiales</taxon>
        <taxon>Pseudonocardiaceae</taxon>
        <taxon>Kutzneria</taxon>
    </lineage>
</organism>
<dbReference type="InterPro" id="IPR016461">
    <property type="entry name" value="COMT-like"/>
</dbReference>
<dbReference type="PANTHER" id="PTHR43712">
    <property type="entry name" value="PUTATIVE (AFU_ORTHOLOGUE AFUA_4G14580)-RELATED"/>
    <property type="match status" value="1"/>
</dbReference>
<keyword evidence="7" id="KW-1185">Reference proteome</keyword>
<dbReference type="SUPFAM" id="SSF46785">
    <property type="entry name" value="Winged helix' DNA-binding domain"/>
    <property type="match status" value="1"/>
</dbReference>
<dbReference type="PIRSF" id="PIRSF005739">
    <property type="entry name" value="O-mtase"/>
    <property type="match status" value="1"/>
</dbReference>
<dbReference type="Pfam" id="PF00891">
    <property type="entry name" value="Methyltransf_2"/>
    <property type="match status" value="1"/>
</dbReference>
<dbReference type="EMBL" id="JBHLUD010000001">
    <property type="protein sequence ID" value="MFC0540697.1"/>
    <property type="molecule type" value="Genomic_DNA"/>
</dbReference>
<dbReference type="InterPro" id="IPR012967">
    <property type="entry name" value="COMT_dimerisation"/>
</dbReference>
<dbReference type="PROSITE" id="PS51683">
    <property type="entry name" value="SAM_OMT_II"/>
    <property type="match status" value="1"/>
</dbReference>
<evidence type="ECO:0000256" key="3">
    <source>
        <dbReference type="ARBA" id="ARBA00022691"/>
    </source>
</evidence>
<sequence length="343" mass="37252">MPAVQPDSGDNLPITTLRELALAAAASAGLRAVVRVGVADALGDAPVPVAELAKTLDVDAAILARVLRNLRCYDLFDQTDEGIVHTPASRLLREDHPQRLKNWVLWATEPWVWQLWPDLEQALRTGRGHFDERFGDNFFAHLHKEWPESTETFNRSQIELSRLTSAAIADTLNLADAKTFADVGGGTGYTLAAILERHPHLHGTLVDLPAAIASPDPRLRPDGTLAARSQVVAGDCLHEIPVDADVYQFKSVLEWDDELTVTALRNATRAGHPGSRVLVITNLIDDSPEIRYATGVDLLLLLNTNGKRHTRAGVTALAERAGLRVVGVTPAGPLLHVVETVIP</sequence>